<dbReference type="HOGENOM" id="CLU_005647_0_0_12"/>
<protein>
    <submittedName>
        <fullName evidence="3">Alpha amylase catalytic region</fullName>
    </submittedName>
</protein>
<dbReference type="STRING" id="744872.Spica_2615"/>
<dbReference type="PANTHER" id="PTHR47786:SF2">
    <property type="entry name" value="GLYCOSYL HYDROLASE FAMILY 13 CATALYTIC DOMAIN-CONTAINING PROTEIN"/>
    <property type="match status" value="1"/>
</dbReference>
<dbReference type="EMBL" id="CP002868">
    <property type="protein sequence ID" value="AEJ20713.1"/>
    <property type="molecule type" value="Genomic_DNA"/>
</dbReference>
<dbReference type="Proteomes" id="UP000000503">
    <property type="component" value="Chromosome"/>
</dbReference>
<feature type="region of interest" description="Disordered" evidence="1">
    <location>
        <begin position="1233"/>
        <end position="1255"/>
    </location>
</feature>
<evidence type="ECO:0000259" key="2">
    <source>
        <dbReference type="SMART" id="SM00642"/>
    </source>
</evidence>
<dbReference type="Gene3D" id="3.20.20.80">
    <property type="entry name" value="Glycosidases"/>
    <property type="match status" value="2"/>
</dbReference>
<organism evidence="3 4">
    <name type="scientific">Gracilinema caldarium (strain ATCC 51460 / DSM 7334 / H1)</name>
    <name type="common">Treponema caldarium</name>
    <dbReference type="NCBI Taxonomy" id="744872"/>
    <lineage>
        <taxon>Bacteria</taxon>
        <taxon>Pseudomonadati</taxon>
        <taxon>Spirochaetota</taxon>
        <taxon>Spirochaetia</taxon>
        <taxon>Spirochaetales</taxon>
        <taxon>Breznakiellaceae</taxon>
        <taxon>Gracilinema</taxon>
    </lineage>
</organism>
<feature type="compositionally biased region" description="Polar residues" evidence="1">
    <location>
        <begin position="1239"/>
        <end position="1255"/>
    </location>
</feature>
<sequence length="1255" mass="144879">MTELTITLQAFNKFARLPALKETDTVSEAFYADTFYALREFHVAREVRDAYGLDSTLFAIRGNVIFADFRSVREFAQKINSKINPEISPERYIKAGKLNAMGLIDEILHYVTALYREQACPTVLQTTMDALEQQLGEQAVNKLLTSFVELFPPQSVYEKKRTVAEYLKESDEGTPNRLLVLEELMLLRLANENPAFEPFAFMFSDETLAATTEYSKAVEILKGHLATLPHFGPDNQNLWDLLRSPAVAEPYSLYGQLEYIRKKWGLLIGKYLIRLLTSLDVIKEEEKPSFSGPGPTRAYIYNELEHEYERFSEDREWMPRTVLMAKSTLVWLYQLSQKYNRPIHRLDQIPDEELDELARRGFTGLWLIGLWERSQASREIKRRCGNPEAAASAYSLYDYDIAAELGGWEALENLRHRCSWRGIRLGSDMVPNHTGIDSRWIMEHPDRFLQLQHSPFPSYTFNGENLSNREGIGIYLEDHYYSRSDAAVVFKRVDFRTGDTRYIYHGNDGTSMPWNDTAQIDFLNPEAREAVIQTIIGVCKQFPIVRFDAAMTLAKKHIQRLWYPEPGTGGDIASRAEYGLTKEEFDKRIPNEFWREVVDRCAVEAPDTLLLAEAFWMMEGYFVRTLGMHRVYNSAFMNMLKMEENAKYRATIKNTLEFDPQILQRFVNFMNNPDEETAAIQFGRGDKYFGVCTLMATMPGLPMFGHGQIEGFEEKYGMEYRRSYRNEAPDQELIARHEREIFPLLKKRRLFADSENFALYDLYTPDGSVNENVFAYSNRLGEERALVFYNNNFHRASGWIRNSVPSSQKGPGGAKMSQQKNLAQALGLSNNPNNFTLLREQRSDRWFIRSSRELNEKGLFIALDGYQSQVFLDIHEINDNALGHWQRLHDELAGRGVPDLHAAFQDLFLRDLYSAFKELVKPSYFNGFYQFFTQEQKGLKATPFIEILRDPILRYIRIAREYLDGASGRYESFERKQEYNIIEAEQIWDTFAQSMQRFIKLGEYVEKPPASLQANGKTLIHTMYTKLHENPRISAYIAGYLVLALHRGIIGLEATGEDARRLVDHWCLDRKLRESYQEAGFPADESYHVVELLKLILSRTMSEDPDLFAGPSISLSIASHLFTREDFKSFLNVNLFNDVLWFTKERLEQVLFFTGIIAAIESDEAALPPQKQTVQTRPQRGSVVLVPHPSKLNTGQWTKRLEMIAQIKQELSKAMENSEYKVEELLKALRPKTMVVKPTSGTNTRSSTTQKSKKE</sequence>
<dbReference type="OrthoDB" id="9808590at2"/>
<evidence type="ECO:0000313" key="4">
    <source>
        <dbReference type="Proteomes" id="UP000000503"/>
    </source>
</evidence>
<evidence type="ECO:0000313" key="3">
    <source>
        <dbReference type="EMBL" id="AEJ20713.1"/>
    </source>
</evidence>
<dbReference type="Pfam" id="PF00128">
    <property type="entry name" value="Alpha-amylase"/>
    <property type="match status" value="1"/>
</dbReference>
<keyword evidence="4" id="KW-1185">Reference proteome</keyword>
<dbReference type="SUPFAM" id="SSF51445">
    <property type="entry name" value="(Trans)glycosidases"/>
    <property type="match status" value="1"/>
</dbReference>
<dbReference type="SMART" id="SM00642">
    <property type="entry name" value="Aamy"/>
    <property type="match status" value="1"/>
</dbReference>
<dbReference type="AlphaFoldDB" id="F8EY52"/>
<feature type="domain" description="Glycosyl hydrolase family 13 catalytic" evidence="2">
    <location>
        <begin position="327"/>
        <end position="722"/>
    </location>
</feature>
<dbReference type="eggNOG" id="COG0366">
    <property type="taxonomic scope" value="Bacteria"/>
</dbReference>
<dbReference type="InterPro" id="IPR006047">
    <property type="entry name" value="GH13_cat_dom"/>
</dbReference>
<dbReference type="RefSeq" id="WP_013969991.1">
    <property type="nucleotide sequence ID" value="NC_015732.1"/>
</dbReference>
<accession>F8EY52</accession>
<gene>
    <name evidence="3" type="ordered locus">Spica_2615</name>
</gene>
<reference evidence="4" key="1">
    <citation type="journal article" date="2013" name="Stand. Genomic Sci.">
        <title>Genome sequence of the thermophilic fresh-water bacterium Spirochaeta caldaria type strain (H1(T)), reclassification of Spirochaeta caldaria, Spirochaeta stenostrepta, and Spirochaeta zuelzerae in the genus Treponema as Treponema caldaria comb. nov., Treponema stenostrepta comb. nov., and Treponema zuelzerae comb. nov., and emendation of the genus Treponema.</title>
        <authorList>
            <person name="Abt B."/>
            <person name="Goker M."/>
            <person name="Scheuner C."/>
            <person name="Han C."/>
            <person name="Lu M."/>
            <person name="Misra M."/>
            <person name="Lapidus A."/>
            <person name="Nolan M."/>
            <person name="Lucas S."/>
            <person name="Hammon N."/>
            <person name="Deshpande S."/>
            <person name="Cheng J.F."/>
            <person name="Tapia R."/>
            <person name="Goodwin L.A."/>
            <person name="Pitluck S."/>
            <person name="Liolios K."/>
            <person name="Pagani I."/>
            <person name="Ivanova N."/>
            <person name="Mavromatis K."/>
            <person name="Mikhailova N."/>
            <person name="Huntemann M."/>
            <person name="Pati A."/>
            <person name="Chen A."/>
            <person name="Palaniappan K."/>
            <person name="Land M."/>
            <person name="Hauser L."/>
            <person name="Jeffries C.D."/>
            <person name="Rohde M."/>
            <person name="Spring S."/>
            <person name="Gronow S."/>
            <person name="Detter J.C."/>
            <person name="Bristow J."/>
            <person name="Eisen J.A."/>
            <person name="Markowitz V."/>
            <person name="Hugenholtz P."/>
            <person name="Kyrpides N.C."/>
            <person name="Woyke T."/>
            <person name="Klenk H.P."/>
        </authorList>
    </citation>
    <scope>NUCLEOTIDE SEQUENCE</scope>
    <source>
        <strain evidence="4">ATCC 51460 / DSM 7334 / H1</strain>
    </source>
</reference>
<name>F8EY52_GRAC1</name>
<dbReference type="KEGG" id="scd:Spica_2615"/>
<proteinExistence type="predicted"/>
<dbReference type="PANTHER" id="PTHR47786">
    <property type="entry name" value="ALPHA-1,4-GLUCAN:MALTOSE-1-PHOSPHATE MALTOSYLTRANSFERASE"/>
    <property type="match status" value="1"/>
</dbReference>
<dbReference type="GO" id="GO:0005975">
    <property type="term" value="P:carbohydrate metabolic process"/>
    <property type="evidence" value="ECO:0007669"/>
    <property type="project" value="InterPro"/>
</dbReference>
<evidence type="ECO:0000256" key="1">
    <source>
        <dbReference type="SAM" id="MobiDB-lite"/>
    </source>
</evidence>
<dbReference type="InterPro" id="IPR017853">
    <property type="entry name" value="GH"/>
</dbReference>